<keyword evidence="3" id="KW-1185">Reference proteome</keyword>
<dbReference type="OrthoDB" id="10322784at2759"/>
<dbReference type="VEuPathDB" id="ToxoDB:TGVEG_233315"/>
<dbReference type="AlphaFoldDB" id="A0A125YXB5"/>
<evidence type="ECO:0000313" key="3">
    <source>
        <dbReference type="Proteomes" id="UP000002226"/>
    </source>
</evidence>
<organism evidence="2 3">
    <name type="scientific">Toxoplasma gondii (strain ATCC 50861 / VEG)</name>
    <dbReference type="NCBI Taxonomy" id="432359"/>
    <lineage>
        <taxon>Eukaryota</taxon>
        <taxon>Sar</taxon>
        <taxon>Alveolata</taxon>
        <taxon>Apicomplexa</taxon>
        <taxon>Conoidasida</taxon>
        <taxon>Coccidia</taxon>
        <taxon>Eucoccidiorida</taxon>
        <taxon>Eimeriorina</taxon>
        <taxon>Sarcocystidae</taxon>
        <taxon>Toxoplasma</taxon>
    </lineage>
</organism>
<evidence type="ECO:0000256" key="1">
    <source>
        <dbReference type="SAM" id="MobiDB-lite"/>
    </source>
</evidence>
<name>A0A125YXB5_TOXGV</name>
<reference evidence="2" key="1">
    <citation type="submission" date="2007-03" db="EMBL/GenBank/DDBJ databases">
        <authorList>
            <person name="Paulsen I."/>
        </authorList>
    </citation>
    <scope>NUCLEOTIDE SEQUENCE</scope>
    <source>
        <strain evidence="2">VEG</strain>
    </source>
</reference>
<dbReference type="EMBL" id="AAYL02000018">
    <property type="protein sequence ID" value="ESS35853.1"/>
    <property type="molecule type" value="Genomic_DNA"/>
</dbReference>
<accession>A0A125YXB5</accession>
<comment type="caution">
    <text evidence="2">The sequence shown here is derived from an EMBL/GenBank/DDBJ whole genome shotgun (WGS) entry which is preliminary data.</text>
</comment>
<dbReference type="Proteomes" id="UP000002226">
    <property type="component" value="Unassembled WGS sequence"/>
</dbReference>
<evidence type="ECO:0000313" key="2">
    <source>
        <dbReference type="EMBL" id="ESS35853.1"/>
    </source>
</evidence>
<sequence>MFLLRVLSTALSSWQSEQANRMSSALSMGFCLVAMLLNKLSERKSAFQMQQAYRWQGSTNNNLRKLIGLTVREKQHWQSHRLHSQAAAVMIHFFHQQPETLSLGQHGPAGTQTPEFLKGPSCQPRKLQTRSL</sequence>
<proteinExistence type="predicted"/>
<gene>
    <name evidence="2" type="ORF">TGVEG_233315</name>
</gene>
<dbReference type="OMA" id="QAYRWQG"/>
<feature type="region of interest" description="Disordered" evidence="1">
    <location>
        <begin position="102"/>
        <end position="132"/>
    </location>
</feature>
<protein>
    <submittedName>
        <fullName evidence="2">Uncharacterized protein</fullName>
    </submittedName>
</protein>